<dbReference type="EMBL" id="AAQH01000006">
    <property type="protein sequence ID" value="EAT12509.1"/>
    <property type="molecule type" value="Genomic_DNA"/>
</dbReference>
<keyword evidence="3" id="KW-1005">Bacterial flagellum biogenesis</keyword>
<dbReference type="Proteomes" id="UP000004263">
    <property type="component" value="Unassembled WGS sequence"/>
</dbReference>
<evidence type="ECO:0008006" key="6">
    <source>
        <dbReference type="Google" id="ProtNLM"/>
    </source>
</evidence>
<gene>
    <name evidence="4" type="ORF">RED65_06428</name>
</gene>
<dbReference type="HOGENOM" id="CLU_1640495_0_0_6"/>
<organism evidence="4 5">
    <name type="scientific">Bermanella marisrubri</name>
    <dbReference type="NCBI Taxonomy" id="207949"/>
    <lineage>
        <taxon>Bacteria</taxon>
        <taxon>Pseudomonadati</taxon>
        <taxon>Pseudomonadota</taxon>
        <taxon>Gammaproteobacteria</taxon>
        <taxon>Oceanospirillales</taxon>
        <taxon>Oceanospirillaceae</taxon>
        <taxon>Bermanella</taxon>
    </lineage>
</organism>
<dbReference type="Pfam" id="PF05130">
    <property type="entry name" value="FlgN"/>
    <property type="match status" value="1"/>
</dbReference>
<evidence type="ECO:0000313" key="5">
    <source>
        <dbReference type="Proteomes" id="UP000004263"/>
    </source>
</evidence>
<dbReference type="Gene3D" id="1.20.58.300">
    <property type="entry name" value="FlgN-like"/>
    <property type="match status" value="1"/>
</dbReference>
<dbReference type="SUPFAM" id="SSF140566">
    <property type="entry name" value="FlgN-like"/>
    <property type="match status" value="1"/>
</dbReference>
<dbReference type="InterPro" id="IPR007809">
    <property type="entry name" value="FlgN-like"/>
</dbReference>
<name>Q1N310_9GAMM</name>
<keyword evidence="5" id="KW-1185">Reference proteome</keyword>
<dbReference type="GO" id="GO:0044780">
    <property type="term" value="P:bacterial-type flagellum assembly"/>
    <property type="evidence" value="ECO:0007669"/>
    <property type="project" value="InterPro"/>
</dbReference>
<accession>Q1N310</accession>
<sequence>MSDDIAQQLESLLLAEQDVLLQLQQTLEQESRALLDRDIKTIDETAKNKRQLLLTFEKQVGSRQDYLSTHSVTADEDGLKSLIDQQGSNKKDNLITLWNTIRALFSQVITLNEENGIVIQHSRLRTRNLLNILHADRIQPNLYNEKGSAKDSSGSHKLGKA</sequence>
<evidence type="ECO:0000256" key="2">
    <source>
        <dbReference type="ARBA" id="ARBA00007703"/>
    </source>
</evidence>
<evidence type="ECO:0000313" key="4">
    <source>
        <dbReference type="EMBL" id="EAT12509.1"/>
    </source>
</evidence>
<comment type="function">
    <text evidence="1">Required for the efficient initiation of filament assembly.</text>
</comment>
<dbReference type="RefSeq" id="WP_007016110.1">
    <property type="nucleotide sequence ID" value="NZ_AAQH01000006.1"/>
</dbReference>
<evidence type="ECO:0000256" key="1">
    <source>
        <dbReference type="ARBA" id="ARBA00002397"/>
    </source>
</evidence>
<reference evidence="4 5" key="1">
    <citation type="submission" date="2006-03" db="EMBL/GenBank/DDBJ databases">
        <authorList>
            <person name="Pinhassi J."/>
            <person name="Pedros-Alio C."/>
            <person name="Ferriera S."/>
            <person name="Johnson J."/>
            <person name="Kravitz S."/>
            <person name="Halpern A."/>
            <person name="Remington K."/>
            <person name="Beeson K."/>
            <person name="Tran B."/>
            <person name="Rogers Y.-H."/>
            <person name="Friedman R."/>
            <person name="Venter J.C."/>
        </authorList>
    </citation>
    <scope>NUCLEOTIDE SEQUENCE [LARGE SCALE GENOMIC DNA]</scope>
    <source>
        <strain evidence="4 5">RED65</strain>
    </source>
</reference>
<dbReference type="STRING" id="207949.RED65_06428"/>
<evidence type="ECO:0000256" key="3">
    <source>
        <dbReference type="ARBA" id="ARBA00022795"/>
    </source>
</evidence>
<proteinExistence type="inferred from homology"/>
<comment type="caution">
    <text evidence="4">The sequence shown here is derived from an EMBL/GenBank/DDBJ whole genome shotgun (WGS) entry which is preliminary data.</text>
</comment>
<protein>
    <recommendedName>
        <fullName evidence="6">Flagella synthesis protein FlgN</fullName>
    </recommendedName>
</protein>
<dbReference type="AlphaFoldDB" id="Q1N310"/>
<comment type="similarity">
    <text evidence="2">Belongs to the FlgN family.</text>
</comment>
<dbReference type="InterPro" id="IPR036679">
    <property type="entry name" value="FlgN-like_sf"/>
</dbReference>